<dbReference type="InterPro" id="IPR032599">
    <property type="entry name" value="YcdB/YcdC_rep_domain"/>
</dbReference>
<sequence>MKKTWRSFLAMFVVAVLLVPAVSPLALAGETNMIAVGGLAKPQINLEKAIQIVKANFEVPSDYTDFTSSYNTYDDRQVWALRWSGTAEQPGEFAAEVNAVNGDIVSMNYWNNEDQSTNSSLIPAITKEGAQEISDKLLSRLLGKRAEELKFVPNDQEILPLGYGPFNYSLQYQRLINGVPFLSNGANVQVSSADGHITSYNLTWNEVTAPDANGVINADQAQQAFAKAPFFKLEYWIPSSYRILAAGEKQDAKLVYEFHTENGGAIDAFTGQPIQLRPGEWLSADSLGVGGMGSAKADRSSMNSNGQVLTPEERQEVERTEKLLQQDEAIAAVKRWIDVPASLTLRSANLSKDWRNADQRIWSFDWSNTDSTDKKDGTPQYLSARVDAKNGELLGFSLSNSQTGNNEVKLDRAAAQKLAEEFLNRVQPERFKEVAIDQEDDALLSKIPPEPANNQAFNYRRVVNGVSFPANGMIVNVDPVTGIITNFELDWADYNLPSVSGVLSKEKAVGSFLMERPLTLSYVRIYSNGIPGGLRLVYLPVAQYRGVANSNILDAKTGELLDYQGQPIEKGPKPFDFTDLNGVDGAQEITVLGQAGLFGDYGNSFKPSESMSIDSLLRAMYLSRYGLWGNSNLTDQEIMEKVKDLGWLKEDLKPGDPVSRELLAKVLLRYIQLNRIAELKNIYKVDFQDADQISADVLGYVAITTSSGMIKVNGQTFAPAEKVSRAEAATALFRTLGWRN</sequence>
<evidence type="ECO:0000313" key="6">
    <source>
        <dbReference type="Proteomes" id="UP000006346"/>
    </source>
</evidence>
<dbReference type="KEGG" id="dor:Desor_2120"/>
<keyword evidence="6" id="KW-1185">Reference proteome</keyword>
<gene>
    <name evidence="5" type="ordered locus">Desor_2120</name>
</gene>
<evidence type="ECO:0000256" key="2">
    <source>
        <dbReference type="SAM" id="MobiDB-lite"/>
    </source>
</evidence>
<dbReference type="Proteomes" id="UP000006346">
    <property type="component" value="Chromosome"/>
</dbReference>
<dbReference type="AlphaFoldDB" id="G7W664"/>
<accession>G7W664</accession>
<dbReference type="Pfam" id="PF16244">
    <property type="entry name" value="DUF4901"/>
    <property type="match status" value="2"/>
</dbReference>
<dbReference type="PATRIC" id="fig|768706.3.peg.2133"/>
<keyword evidence="1" id="KW-0677">Repeat</keyword>
<reference evidence="5 6" key="2">
    <citation type="journal article" date="2012" name="J. Bacteriol.">
        <title>Complete genome sequences of Desulfosporosinus orientis DSM765T, Desulfosporosinus youngiae DSM17734T, Desulfosporosinus meridiei DSM13257T, and Desulfosporosinus acidiphilus DSM22704T.</title>
        <authorList>
            <person name="Pester M."/>
            <person name="Brambilla E."/>
            <person name="Alazard D."/>
            <person name="Rattei T."/>
            <person name="Weinmaier T."/>
            <person name="Han J."/>
            <person name="Lucas S."/>
            <person name="Lapidus A."/>
            <person name="Cheng J.F."/>
            <person name="Goodwin L."/>
            <person name="Pitluck S."/>
            <person name="Peters L."/>
            <person name="Ovchinnikova G."/>
            <person name="Teshima H."/>
            <person name="Detter J.C."/>
            <person name="Han C.S."/>
            <person name="Tapia R."/>
            <person name="Land M.L."/>
            <person name="Hauser L."/>
            <person name="Kyrpides N.C."/>
            <person name="Ivanova N.N."/>
            <person name="Pagani I."/>
            <person name="Huntmann M."/>
            <person name="Wei C.L."/>
            <person name="Davenport K.W."/>
            <person name="Daligault H."/>
            <person name="Chain P.S."/>
            <person name="Chen A."/>
            <person name="Mavromatis K."/>
            <person name="Markowitz V."/>
            <person name="Szeto E."/>
            <person name="Mikhailova N."/>
            <person name="Pati A."/>
            <person name="Wagner M."/>
            <person name="Woyke T."/>
            <person name="Ollivier B."/>
            <person name="Klenk H.P."/>
            <person name="Spring S."/>
            <person name="Loy A."/>
        </authorList>
    </citation>
    <scope>NUCLEOTIDE SEQUENCE [LARGE SCALE GENOMIC DNA]</scope>
    <source>
        <strain evidence="6">ATCC 19365 / DSM 765 / NCIMB 8382 / VKM B-1628</strain>
    </source>
</reference>
<evidence type="ECO:0000313" key="5">
    <source>
        <dbReference type="EMBL" id="AET67726.1"/>
    </source>
</evidence>
<evidence type="ECO:0000256" key="3">
    <source>
        <dbReference type="SAM" id="SignalP"/>
    </source>
</evidence>
<feature type="chain" id="PRO_5003504924" description="SLH domain-containing protein" evidence="3">
    <location>
        <begin position="29"/>
        <end position="740"/>
    </location>
</feature>
<feature type="domain" description="SLH" evidence="4">
    <location>
        <begin position="684"/>
        <end position="740"/>
    </location>
</feature>
<dbReference type="PROSITE" id="PS51272">
    <property type="entry name" value="SLH"/>
    <property type="match status" value="1"/>
</dbReference>
<evidence type="ECO:0000259" key="4">
    <source>
        <dbReference type="PROSITE" id="PS51272"/>
    </source>
</evidence>
<name>G7W664_DESOD</name>
<reference evidence="6" key="1">
    <citation type="submission" date="2011-11" db="EMBL/GenBank/DDBJ databases">
        <title>Complete sequence of Desulfosporosinus orientis DSM 765.</title>
        <authorList>
            <person name="Lucas S."/>
            <person name="Han J."/>
            <person name="Lapidus A."/>
            <person name="Cheng J.-F."/>
            <person name="Goodwin L."/>
            <person name="Pitluck S."/>
            <person name="Peters L."/>
            <person name="Ovchinnikova G."/>
            <person name="Teshima H."/>
            <person name="Detter J.C."/>
            <person name="Han C."/>
            <person name="Tapia R."/>
            <person name="Land M."/>
            <person name="Hauser L."/>
            <person name="Kyrpides N."/>
            <person name="Ivanova N."/>
            <person name="Pagani I."/>
            <person name="Pester M."/>
            <person name="Spring S."/>
            <person name="Ollivier B."/>
            <person name="Rattei T."/>
            <person name="Klenk H.-P."/>
            <person name="Wagner M."/>
            <person name="Loy A."/>
            <person name="Woyke T."/>
        </authorList>
    </citation>
    <scope>NUCLEOTIDE SEQUENCE [LARGE SCALE GENOMIC DNA]</scope>
    <source>
        <strain evidence="6">ATCC 19365 / DSM 765 / NCIMB 8382 / VKM B-1628</strain>
    </source>
</reference>
<evidence type="ECO:0000256" key="1">
    <source>
        <dbReference type="ARBA" id="ARBA00022737"/>
    </source>
</evidence>
<feature type="signal peptide" evidence="3">
    <location>
        <begin position="1"/>
        <end position="28"/>
    </location>
</feature>
<dbReference type="HOGENOM" id="CLU_019560_0_0_9"/>
<dbReference type="Pfam" id="PF00395">
    <property type="entry name" value="SLH"/>
    <property type="match status" value="1"/>
</dbReference>
<dbReference type="EMBL" id="CP003108">
    <property type="protein sequence ID" value="AET67726.1"/>
    <property type="molecule type" value="Genomic_DNA"/>
</dbReference>
<dbReference type="InterPro" id="IPR001119">
    <property type="entry name" value="SLH_dom"/>
</dbReference>
<dbReference type="OrthoDB" id="2473368at2"/>
<keyword evidence="3" id="KW-0732">Signal</keyword>
<dbReference type="STRING" id="768706.Desor_2120"/>
<protein>
    <recommendedName>
        <fullName evidence="4">SLH domain-containing protein</fullName>
    </recommendedName>
</protein>
<dbReference type="eggNOG" id="ENOG502ZA5A">
    <property type="taxonomic scope" value="Bacteria"/>
</dbReference>
<dbReference type="RefSeq" id="WP_014184541.1">
    <property type="nucleotide sequence ID" value="NC_016584.1"/>
</dbReference>
<proteinExistence type="predicted"/>
<feature type="region of interest" description="Disordered" evidence="2">
    <location>
        <begin position="293"/>
        <end position="313"/>
    </location>
</feature>
<organism evidence="5 6">
    <name type="scientific">Desulfosporosinus orientis (strain ATCC 19365 / DSM 765 / NCIMB 8382 / VKM B-1628 / Singapore I)</name>
    <name type="common">Desulfotomaculum orientis</name>
    <dbReference type="NCBI Taxonomy" id="768706"/>
    <lineage>
        <taxon>Bacteria</taxon>
        <taxon>Bacillati</taxon>
        <taxon>Bacillota</taxon>
        <taxon>Clostridia</taxon>
        <taxon>Eubacteriales</taxon>
        <taxon>Desulfitobacteriaceae</taxon>
        <taxon>Desulfosporosinus</taxon>
    </lineage>
</organism>